<dbReference type="InterPro" id="IPR005863">
    <property type="entry name" value="UDP-N-AcMur_synth"/>
</dbReference>
<dbReference type="GO" id="GO:0009252">
    <property type="term" value="P:peptidoglycan biosynthetic process"/>
    <property type="evidence" value="ECO:0007669"/>
    <property type="project" value="UniProtKB-UniRule"/>
</dbReference>
<dbReference type="EC" id="6.3.2.10" evidence="10 11"/>
<dbReference type="InterPro" id="IPR004101">
    <property type="entry name" value="Mur_ligase_C"/>
</dbReference>
<dbReference type="PANTHER" id="PTHR43024:SF1">
    <property type="entry name" value="UDP-N-ACETYLMURAMOYL-TRIPEPTIDE--D-ALANYL-D-ALANINE LIGASE"/>
    <property type="match status" value="1"/>
</dbReference>
<dbReference type="Gene3D" id="3.90.190.20">
    <property type="entry name" value="Mur ligase, C-terminal domain"/>
    <property type="match status" value="1"/>
</dbReference>
<dbReference type="InterPro" id="IPR051046">
    <property type="entry name" value="MurCDEF_CellWall_CoF430Synth"/>
</dbReference>
<dbReference type="InterPro" id="IPR000713">
    <property type="entry name" value="Mur_ligase_N"/>
</dbReference>
<dbReference type="PANTHER" id="PTHR43024">
    <property type="entry name" value="UDP-N-ACETYLMURAMOYL-TRIPEPTIDE--D-ALANYL-D-ALANINE LIGASE"/>
    <property type="match status" value="1"/>
</dbReference>
<proteinExistence type="inferred from homology"/>
<dbReference type="GO" id="GO:0047480">
    <property type="term" value="F:UDP-N-acetylmuramoyl-tripeptide-D-alanyl-D-alanine ligase activity"/>
    <property type="evidence" value="ECO:0007669"/>
    <property type="project" value="UniProtKB-UniRule"/>
</dbReference>
<dbReference type="GeneID" id="53316731"/>
<feature type="domain" description="Mur ligase C-terminal" evidence="13">
    <location>
        <begin position="333"/>
        <end position="447"/>
    </location>
</feature>
<reference evidence="15 16" key="1">
    <citation type="submission" date="2016-02" db="EMBL/GenBank/DDBJ databases">
        <title>Complete Genome of H5569, the type strain of the newly described species Haematospirillium jordaniae.</title>
        <authorList>
            <person name="Nicholson A.C."/>
            <person name="Humrighouse B.W."/>
            <person name="Loparov V."/>
            <person name="McQuiston J.R."/>
        </authorList>
    </citation>
    <scope>NUCLEOTIDE SEQUENCE [LARGE SCALE GENOMIC DNA]</scope>
    <source>
        <strain evidence="15 16">H5569</strain>
    </source>
</reference>
<evidence type="ECO:0000256" key="5">
    <source>
        <dbReference type="ARBA" id="ARBA00022840"/>
    </source>
</evidence>
<dbReference type="RefSeq" id="WP_066134790.1">
    <property type="nucleotide sequence ID" value="NZ_CP014525.1"/>
</dbReference>
<keyword evidence="8 10" id="KW-0131">Cell cycle</keyword>
<comment type="catalytic activity">
    <reaction evidence="10 11">
        <text>D-alanyl-D-alanine + UDP-N-acetyl-alpha-D-muramoyl-L-alanyl-gamma-D-glutamyl-meso-2,6-diaminopimelate + ATP = UDP-N-acetyl-alpha-D-muramoyl-L-alanyl-gamma-D-glutamyl-meso-2,6-diaminopimeloyl-D-alanyl-D-alanine + ADP + phosphate + H(+)</text>
        <dbReference type="Rhea" id="RHEA:28374"/>
        <dbReference type="ChEBI" id="CHEBI:15378"/>
        <dbReference type="ChEBI" id="CHEBI:30616"/>
        <dbReference type="ChEBI" id="CHEBI:43474"/>
        <dbReference type="ChEBI" id="CHEBI:57822"/>
        <dbReference type="ChEBI" id="CHEBI:61386"/>
        <dbReference type="ChEBI" id="CHEBI:83905"/>
        <dbReference type="ChEBI" id="CHEBI:456216"/>
        <dbReference type="EC" id="6.3.2.10"/>
    </reaction>
</comment>
<evidence type="ECO:0000256" key="3">
    <source>
        <dbReference type="ARBA" id="ARBA00022618"/>
    </source>
</evidence>
<dbReference type="GO" id="GO:0005737">
    <property type="term" value="C:cytoplasm"/>
    <property type="evidence" value="ECO:0007669"/>
    <property type="project" value="UniProtKB-SubCell"/>
</dbReference>
<accession>A0A143DE85</accession>
<dbReference type="SUPFAM" id="SSF63418">
    <property type="entry name" value="MurE/MurF N-terminal domain"/>
    <property type="match status" value="1"/>
</dbReference>
<dbReference type="EMBL" id="CP014525">
    <property type="protein sequence ID" value="AMW34830.1"/>
    <property type="molecule type" value="Genomic_DNA"/>
</dbReference>
<dbReference type="HAMAP" id="MF_02019">
    <property type="entry name" value="MurF"/>
    <property type="match status" value="1"/>
</dbReference>
<protein>
    <recommendedName>
        <fullName evidence="10 11">UDP-N-acetylmuramoyl-tripeptide--D-alanyl-D-alanine ligase</fullName>
        <ecNumber evidence="10 11">6.3.2.10</ecNumber>
    </recommendedName>
    <alternativeName>
        <fullName evidence="10">D-alanyl-D-alanine-adding enzyme</fullName>
    </alternativeName>
</protein>
<evidence type="ECO:0000256" key="6">
    <source>
        <dbReference type="ARBA" id="ARBA00022960"/>
    </source>
</evidence>
<feature type="domain" description="Mur ligase N-terminal catalytic" evidence="12">
    <location>
        <begin position="23"/>
        <end position="70"/>
    </location>
</feature>
<evidence type="ECO:0000256" key="10">
    <source>
        <dbReference type="HAMAP-Rule" id="MF_02019"/>
    </source>
</evidence>
<dbReference type="GO" id="GO:0005524">
    <property type="term" value="F:ATP binding"/>
    <property type="evidence" value="ECO:0007669"/>
    <property type="project" value="UniProtKB-UniRule"/>
</dbReference>
<dbReference type="AlphaFoldDB" id="A0A143DE85"/>
<evidence type="ECO:0000256" key="9">
    <source>
        <dbReference type="ARBA" id="ARBA00023316"/>
    </source>
</evidence>
<dbReference type="Proteomes" id="UP000076066">
    <property type="component" value="Chromosome"/>
</dbReference>
<evidence type="ECO:0000256" key="8">
    <source>
        <dbReference type="ARBA" id="ARBA00023306"/>
    </source>
</evidence>
<dbReference type="Pfam" id="PF02875">
    <property type="entry name" value="Mur_ligase_C"/>
    <property type="match status" value="1"/>
</dbReference>
<keyword evidence="3 10" id="KW-0132">Cell division</keyword>
<keyword evidence="4 10" id="KW-0547">Nucleotide-binding</keyword>
<dbReference type="InterPro" id="IPR036565">
    <property type="entry name" value="Mur-like_cat_sf"/>
</dbReference>
<evidence type="ECO:0000256" key="11">
    <source>
        <dbReference type="RuleBase" id="RU004136"/>
    </source>
</evidence>
<organism evidence="15 16">
    <name type="scientific">Haematospirillum jordaniae</name>
    <dbReference type="NCBI Taxonomy" id="1549855"/>
    <lineage>
        <taxon>Bacteria</taxon>
        <taxon>Pseudomonadati</taxon>
        <taxon>Pseudomonadota</taxon>
        <taxon>Alphaproteobacteria</taxon>
        <taxon>Rhodospirillales</taxon>
        <taxon>Novispirillaceae</taxon>
        <taxon>Haematospirillum</taxon>
    </lineage>
</organism>
<keyword evidence="1 10" id="KW-0963">Cytoplasm</keyword>
<comment type="subcellular location">
    <subcellularLocation>
        <location evidence="10 11">Cytoplasm</location>
    </subcellularLocation>
</comment>
<evidence type="ECO:0000256" key="2">
    <source>
        <dbReference type="ARBA" id="ARBA00022598"/>
    </source>
</evidence>
<dbReference type="OrthoDB" id="9800958at2"/>
<dbReference type="InterPro" id="IPR035911">
    <property type="entry name" value="MurE/MurF_N"/>
</dbReference>
<evidence type="ECO:0000256" key="4">
    <source>
        <dbReference type="ARBA" id="ARBA00022741"/>
    </source>
</evidence>
<dbReference type="KEGG" id="hjo:AY555_06125"/>
<dbReference type="UniPathway" id="UPA00219"/>
<dbReference type="GO" id="GO:0071555">
    <property type="term" value="P:cell wall organization"/>
    <property type="evidence" value="ECO:0007669"/>
    <property type="project" value="UniProtKB-KW"/>
</dbReference>
<feature type="domain" description="Mur ligase central" evidence="14">
    <location>
        <begin position="106"/>
        <end position="295"/>
    </location>
</feature>
<evidence type="ECO:0000313" key="15">
    <source>
        <dbReference type="EMBL" id="AMW34830.1"/>
    </source>
</evidence>
<dbReference type="SUPFAM" id="SSF53244">
    <property type="entry name" value="MurD-like peptide ligases, peptide-binding domain"/>
    <property type="match status" value="1"/>
</dbReference>
<dbReference type="NCBIfam" id="TIGR01143">
    <property type="entry name" value="murF"/>
    <property type="match status" value="1"/>
</dbReference>
<evidence type="ECO:0000259" key="13">
    <source>
        <dbReference type="Pfam" id="PF02875"/>
    </source>
</evidence>
<keyword evidence="5 10" id="KW-0067">ATP-binding</keyword>
<keyword evidence="7 10" id="KW-0573">Peptidoglycan synthesis</keyword>
<evidence type="ECO:0000256" key="1">
    <source>
        <dbReference type="ARBA" id="ARBA00022490"/>
    </source>
</evidence>
<gene>
    <name evidence="10" type="primary">murF</name>
    <name evidence="15" type="ORF">AY555_06125</name>
</gene>
<dbReference type="InterPro" id="IPR013221">
    <property type="entry name" value="Mur_ligase_cen"/>
</dbReference>
<name>A0A143DE85_9PROT</name>
<keyword evidence="2 10" id="KW-0436">Ligase</keyword>
<evidence type="ECO:0000256" key="7">
    <source>
        <dbReference type="ARBA" id="ARBA00022984"/>
    </source>
</evidence>
<sequence>MTLWTSSDISKATDGKGSGTFPVTGLSIDSRTTAPGDLFIALKGPNSDGHDWVKQALESGAAGALVHKTVPDVNPDQLVIVSDTFTALHALGREARNRFGGRVIGVTGSVGKTSTKDMLAHILGNFGPTHAAFGSFNNHWGVPVTLARTPADARYSVVEMGMNHAGELRTLTALARPDIAVITWVSDAHLEFFRDVSEIADAKAEILEGVQTGGTAILPRDNPFYERLETRARDLNLNILTFGQHGEADVRLLDLVIGAEQTEVSVRLDREGLSYTIGAPGAHWARNSLAALAVVHALGLDTTQAARTLATLVPSQGRGQTRIIPLPDRRGCITLIDESYNANPASVRAALDALAVARPGPGGRRIAALGDMRELGPTGPERHAALAKEIVALGIEQVYTAGPLMMNLHEALPPAIKAAHAVDSATLASLLAPALKNGDVLMVKGSFSTRMGHLVSFLEAMTDSVSEAT</sequence>
<dbReference type="STRING" id="1549855.AY555_06125"/>
<comment type="function">
    <text evidence="10 11">Involved in cell wall formation. Catalyzes the final step in the synthesis of UDP-N-acetylmuramoyl-pentapeptide, the precursor of murein.</text>
</comment>
<dbReference type="Pfam" id="PF01225">
    <property type="entry name" value="Mur_ligase"/>
    <property type="match status" value="1"/>
</dbReference>
<keyword evidence="16" id="KW-1185">Reference proteome</keyword>
<dbReference type="SUPFAM" id="SSF53623">
    <property type="entry name" value="MurD-like peptide ligases, catalytic domain"/>
    <property type="match status" value="1"/>
</dbReference>
<evidence type="ECO:0000259" key="12">
    <source>
        <dbReference type="Pfam" id="PF01225"/>
    </source>
</evidence>
<dbReference type="Gene3D" id="3.40.1190.10">
    <property type="entry name" value="Mur-like, catalytic domain"/>
    <property type="match status" value="1"/>
</dbReference>
<feature type="binding site" evidence="10">
    <location>
        <begin position="108"/>
        <end position="114"/>
    </location>
    <ligand>
        <name>ATP</name>
        <dbReference type="ChEBI" id="CHEBI:30616"/>
    </ligand>
</feature>
<comment type="similarity">
    <text evidence="10">Belongs to the MurCDEF family. MurF subfamily.</text>
</comment>
<keyword evidence="9 10" id="KW-0961">Cell wall biogenesis/degradation</keyword>
<dbReference type="Gene3D" id="3.40.1390.10">
    <property type="entry name" value="MurE/MurF, N-terminal domain"/>
    <property type="match status" value="1"/>
</dbReference>
<dbReference type="Pfam" id="PF08245">
    <property type="entry name" value="Mur_ligase_M"/>
    <property type="match status" value="1"/>
</dbReference>
<dbReference type="InterPro" id="IPR036615">
    <property type="entry name" value="Mur_ligase_C_dom_sf"/>
</dbReference>
<keyword evidence="6 10" id="KW-0133">Cell shape</keyword>
<dbReference type="GO" id="GO:0008766">
    <property type="term" value="F:UDP-N-acetylmuramoylalanyl-D-glutamyl-2,6-diaminopimelate-D-alanyl-D-alanine ligase activity"/>
    <property type="evidence" value="ECO:0007669"/>
    <property type="project" value="RHEA"/>
</dbReference>
<comment type="pathway">
    <text evidence="10 11">Cell wall biogenesis; peptidoglycan biosynthesis.</text>
</comment>
<evidence type="ECO:0000259" key="14">
    <source>
        <dbReference type="Pfam" id="PF08245"/>
    </source>
</evidence>
<dbReference type="GO" id="GO:0051301">
    <property type="term" value="P:cell division"/>
    <property type="evidence" value="ECO:0007669"/>
    <property type="project" value="UniProtKB-KW"/>
</dbReference>
<evidence type="ECO:0000313" key="16">
    <source>
        <dbReference type="Proteomes" id="UP000076066"/>
    </source>
</evidence>
<dbReference type="GO" id="GO:0008360">
    <property type="term" value="P:regulation of cell shape"/>
    <property type="evidence" value="ECO:0007669"/>
    <property type="project" value="UniProtKB-KW"/>
</dbReference>